<dbReference type="PANTHER" id="PTHR34185:SF1">
    <property type="entry name" value="DIADENYLATE CYCLASE"/>
    <property type="match status" value="1"/>
</dbReference>
<dbReference type="Gene3D" id="3.40.1700.10">
    <property type="entry name" value="DNA integrity scanning protein, DisA, N-terminal domain"/>
    <property type="match status" value="1"/>
</dbReference>
<feature type="transmembrane region" description="Helical" evidence="10">
    <location>
        <begin position="54"/>
        <end position="72"/>
    </location>
</feature>
<protein>
    <recommendedName>
        <fullName evidence="10">Diadenylate cyclase</fullName>
        <shortName evidence="10">DAC</shortName>
        <ecNumber evidence="10">2.7.7.85</ecNumber>
    </recommendedName>
    <alternativeName>
        <fullName evidence="10">Cyclic-di-AMP synthase</fullName>
        <shortName evidence="10">c-di-AMP synthase</shortName>
    </alternativeName>
</protein>
<dbReference type="Proteomes" id="UP001437460">
    <property type="component" value="Unassembled WGS sequence"/>
</dbReference>
<keyword evidence="2 10" id="KW-1003">Cell membrane</keyword>
<comment type="catalytic activity">
    <reaction evidence="1 10">
        <text>2 ATP = 3',3'-c-di-AMP + 2 diphosphate</text>
        <dbReference type="Rhea" id="RHEA:35655"/>
        <dbReference type="ChEBI" id="CHEBI:30616"/>
        <dbReference type="ChEBI" id="CHEBI:33019"/>
        <dbReference type="ChEBI" id="CHEBI:71500"/>
        <dbReference type="EC" id="2.7.7.85"/>
    </reaction>
</comment>
<accession>A0ABV1HK25</accession>
<evidence type="ECO:0000259" key="11">
    <source>
        <dbReference type="PROSITE" id="PS51794"/>
    </source>
</evidence>
<evidence type="ECO:0000313" key="13">
    <source>
        <dbReference type="Proteomes" id="UP001437460"/>
    </source>
</evidence>
<dbReference type="PROSITE" id="PS51794">
    <property type="entry name" value="DAC"/>
    <property type="match status" value="1"/>
</dbReference>
<dbReference type="EC" id="2.7.7.85" evidence="10"/>
<dbReference type="NCBIfam" id="TIGR00159">
    <property type="entry name" value="diadenylate cyclase CdaA"/>
    <property type="match status" value="1"/>
</dbReference>
<dbReference type="PIRSF" id="PIRSF004793">
    <property type="entry name" value="UCP004793"/>
    <property type="match status" value="1"/>
</dbReference>
<proteinExistence type="inferred from homology"/>
<evidence type="ECO:0000256" key="7">
    <source>
        <dbReference type="ARBA" id="ARBA00022840"/>
    </source>
</evidence>
<dbReference type="InterPro" id="IPR003390">
    <property type="entry name" value="DNA_integrity_scan_DisA_N"/>
</dbReference>
<dbReference type="HAMAP" id="MF_01499">
    <property type="entry name" value="DacA"/>
    <property type="match status" value="1"/>
</dbReference>
<keyword evidence="4 10" id="KW-0812">Transmembrane</keyword>
<evidence type="ECO:0000313" key="12">
    <source>
        <dbReference type="EMBL" id="MEQ2562003.1"/>
    </source>
</evidence>
<keyword evidence="9 10" id="KW-0472">Membrane</keyword>
<gene>
    <name evidence="12" type="primary">cdaA</name>
    <name evidence="10" type="synonym">dacA</name>
    <name evidence="12" type="ORF">WMO41_02200</name>
</gene>
<feature type="transmembrane region" description="Helical" evidence="10">
    <location>
        <begin position="78"/>
        <end position="96"/>
    </location>
</feature>
<evidence type="ECO:0000256" key="3">
    <source>
        <dbReference type="ARBA" id="ARBA00022679"/>
    </source>
</evidence>
<evidence type="ECO:0000256" key="5">
    <source>
        <dbReference type="ARBA" id="ARBA00022695"/>
    </source>
</evidence>
<evidence type="ECO:0000256" key="8">
    <source>
        <dbReference type="ARBA" id="ARBA00022989"/>
    </source>
</evidence>
<dbReference type="GO" id="GO:0106408">
    <property type="term" value="F:diadenylate cyclase activity"/>
    <property type="evidence" value="ECO:0007669"/>
    <property type="project" value="UniProtKB-EC"/>
</dbReference>
<keyword evidence="13" id="KW-1185">Reference proteome</keyword>
<evidence type="ECO:0000256" key="10">
    <source>
        <dbReference type="HAMAP-Rule" id="MF_01499"/>
    </source>
</evidence>
<dbReference type="SUPFAM" id="SSF143597">
    <property type="entry name" value="YojJ-like"/>
    <property type="match status" value="1"/>
</dbReference>
<sequence>MTGIFQDLEMVFQGMRSWISFLPRITVSNLTEIIILTILVYYALLWIKSTKAWYLLRGIAMIMAFAVAAAIFHWDTILWILGRTGGIAVTALVIIFQPELRKALEQLGSRNLISEIFSLESNQENQGFTDRTVNEIVKATFEMAKVKTGALMVIERNVSLKEIERTGIEINGLVSSQLLINIFEHNTPLHDGAVVIRGNRVTAATCYLPLSDNMTISKDLGTRHRAAVGISEVTDSLTVVVSEETGRVSVVENGRLRRISTAEDLRRALAVAENQEESNGTLLKIWKGKRRNERKTDK</sequence>
<comment type="function">
    <text evidence="10">Catalyzes the condensation of 2 ATP molecules into cyclic di-AMP (c-di-AMP), a second messenger used to regulate differing processes in different bacteria.</text>
</comment>
<feature type="transmembrane region" description="Helical" evidence="10">
    <location>
        <begin position="25"/>
        <end position="47"/>
    </location>
</feature>
<feature type="domain" description="DAC" evidence="11">
    <location>
        <begin position="97"/>
        <end position="264"/>
    </location>
</feature>
<organism evidence="12 13">
    <name type="scientific">Ventrimonas faecis</name>
    <dbReference type="NCBI Taxonomy" id="3133170"/>
    <lineage>
        <taxon>Bacteria</taxon>
        <taxon>Bacillati</taxon>
        <taxon>Bacillota</taxon>
        <taxon>Clostridia</taxon>
        <taxon>Lachnospirales</taxon>
        <taxon>Lachnospiraceae</taxon>
        <taxon>Ventrimonas</taxon>
    </lineage>
</organism>
<dbReference type="InterPro" id="IPR014046">
    <property type="entry name" value="C-di-AMP_synthase"/>
</dbReference>
<comment type="similarity">
    <text evidence="10">Belongs to the adenylate cyclase family. DacA/CdaA subfamily.</text>
</comment>
<keyword evidence="7 10" id="KW-0067">ATP-binding</keyword>
<comment type="caution">
    <text evidence="10">Lacks conserved residue(s) required for the propagation of feature annotation.</text>
</comment>
<comment type="subunit">
    <text evidence="10">Probably a homodimer.</text>
</comment>
<dbReference type="InterPro" id="IPR050338">
    <property type="entry name" value="DisA"/>
</dbReference>
<evidence type="ECO:0000256" key="1">
    <source>
        <dbReference type="ARBA" id="ARBA00000877"/>
    </source>
</evidence>
<keyword evidence="6 10" id="KW-0547">Nucleotide-binding</keyword>
<dbReference type="EMBL" id="JBBMFJ010000003">
    <property type="protein sequence ID" value="MEQ2562003.1"/>
    <property type="molecule type" value="Genomic_DNA"/>
</dbReference>
<keyword evidence="8 10" id="KW-1133">Transmembrane helix</keyword>
<keyword evidence="5 10" id="KW-0548">Nucleotidyltransferase</keyword>
<name>A0ABV1HK25_9FIRM</name>
<dbReference type="PANTHER" id="PTHR34185">
    <property type="entry name" value="DIADENYLATE CYCLASE"/>
    <property type="match status" value="1"/>
</dbReference>
<evidence type="ECO:0000256" key="9">
    <source>
        <dbReference type="ARBA" id="ARBA00023136"/>
    </source>
</evidence>
<dbReference type="InterPro" id="IPR034701">
    <property type="entry name" value="CdaA"/>
</dbReference>
<dbReference type="InterPro" id="IPR036888">
    <property type="entry name" value="DNA_integrity_DisA_N_sf"/>
</dbReference>
<comment type="caution">
    <text evidence="12">The sequence shown here is derived from an EMBL/GenBank/DDBJ whole genome shotgun (WGS) entry which is preliminary data.</text>
</comment>
<evidence type="ECO:0000256" key="4">
    <source>
        <dbReference type="ARBA" id="ARBA00022692"/>
    </source>
</evidence>
<evidence type="ECO:0000256" key="2">
    <source>
        <dbReference type="ARBA" id="ARBA00022475"/>
    </source>
</evidence>
<evidence type="ECO:0000256" key="6">
    <source>
        <dbReference type="ARBA" id="ARBA00022741"/>
    </source>
</evidence>
<reference evidence="12 13" key="1">
    <citation type="submission" date="2024-03" db="EMBL/GenBank/DDBJ databases">
        <title>Human intestinal bacterial collection.</title>
        <authorList>
            <person name="Pauvert C."/>
            <person name="Hitch T.C.A."/>
            <person name="Clavel T."/>
        </authorList>
    </citation>
    <scope>NUCLEOTIDE SEQUENCE [LARGE SCALE GENOMIC DNA]</scope>
    <source>
        <strain evidence="12 13">CLA-AP-H27</strain>
    </source>
</reference>
<keyword evidence="3 10" id="KW-0808">Transferase</keyword>
<dbReference type="Pfam" id="PF02457">
    <property type="entry name" value="DAC"/>
    <property type="match status" value="1"/>
</dbReference>